<evidence type="ECO:0000313" key="4">
    <source>
        <dbReference type="EMBL" id="OOV86677.1"/>
    </source>
</evidence>
<dbReference type="PROSITE" id="PS50883">
    <property type="entry name" value="EAL"/>
    <property type="match status" value="1"/>
</dbReference>
<dbReference type="SMART" id="SM00052">
    <property type="entry name" value="EAL"/>
    <property type="match status" value="1"/>
</dbReference>
<dbReference type="SUPFAM" id="SSF52172">
    <property type="entry name" value="CheY-like"/>
    <property type="match status" value="1"/>
</dbReference>
<dbReference type="GO" id="GO:0000160">
    <property type="term" value="P:phosphorelay signal transduction system"/>
    <property type="evidence" value="ECO:0007669"/>
    <property type="project" value="InterPro"/>
</dbReference>
<evidence type="ECO:0000313" key="5">
    <source>
        <dbReference type="Proteomes" id="UP000190064"/>
    </source>
</evidence>
<dbReference type="Gene3D" id="3.20.20.450">
    <property type="entry name" value="EAL domain"/>
    <property type="match status" value="1"/>
</dbReference>
<dbReference type="SUPFAM" id="SSF55073">
    <property type="entry name" value="Nucleotide cyclase"/>
    <property type="match status" value="1"/>
</dbReference>
<dbReference type="SUPFAM" id="SSF141868">
    <property type="entry name" value="EAL domain-like"/>
    <property type="match status" value="1"/>
</dbReference>
<dbReference type="InterPro" id="IPR001789">
    <property type="entry name" value="Sig_transdc_resp-reg_receiver"/>
</dbReference>
<dbReference type="EMBL" id="MTSD02000005">
    <property type="protein sequence ID" value="OOV86677.1"/>
    <property type="molecule type" value="Genomic_DNA"/>
</dbReference>
<organism evidence="4 5">
    <name type="scientific">Oceanospirillum linum</name>
    <dbReference type="NCBI Taxonomy" id="966"/>
    <lineage>
        <taxon>Bacteria</taxon>
        <taxon>Pseudomonadati</taxon>
        <taxon>Pseudomonadota</taxon>
        <taxon>Gammaproteobacteria</taxon>
        <taxon>Oceanospirillales</taxon>
        <taxon>Oceanospirillaceae</taxon>
        <taxon>Oceanospirillum</taxon>
    </lineage>
</organism>
<feature type="domain" description="Response regulatory" evidence="2">
    <location>
        <begin position="12"/>
        <end position="129"/>
    </location>
</feature>
<dbReference type="AlphaFoldDB" id="A0A1T1HAC0"/>
<dbReference type="InterPro" id="IPR043128">
    <property type="entry name" value="Rev_trsase/Diguanyl_cyclase"/>
</dbReference>
<evidence type="ECO:0000259" key="3">
    <source>
        <dbReference type="PROSITE" id="PS50883"/>
    </source>
</evidence>
<gene>
    <name evidence="4" type="ORF">BTA35_0212385</name>
</gene>
<dbReference type="InterPro" id="IPR011006">
    <property type="entry name" value="CheY-like_superfamily"/>
</dbReference>
<feature type="modified residue" description="4-aspartylphosphate" evidence="1">
    <location>
        <position position="62"/>
    </location>
</feature>
<evidence type="ECO:0008006" key="6">
    <source>
        <dbReference type="Google" id="ProtNLM"/>
    </source>
</evidence>
<proteinExistence type="predicted"/>
<reference evidence="4" key="1">
    <citation type="submission" date="2017-02" db="EMBL/GenBank/DDBJ databases">
        <title>Draft Genome Sequence of the Salt Water Bacterium Oceanospirillum linum ATCC 11336.</title>
        <authorList>
            <person name="Trachtenberg A.M."/>
            <person name="Carney J.G."/>
            <person name="Linnane J.D."/>
            <person name="Rheaume B.A."/>
            <person name="Pitts N.L."/>
            <person name="Mykles D.L."/>
            <person name="Maclea K.S."/>
        </authorList>
    </citation>
    <scope>NUCLEOTIDE SEQUENCE [LARGE SCALE GENOMIC DNA]</scope>
    <source>
        <strain evidence="4">ATCC 11336</strain>
    </source>
</reference>
<dbReference type="Pfam" id="PF00563">
    <property type="entry name" value="EAL"/>
    <property type="match status" value="1"/>
</dbReference>
<dbReference type="Pfam" id="PF00072">
    <property type="entry name" value="Response_reg"/>
    <property type="match status" value="1"/>
</dbReference>
<dbReference type="SMART" id="SM00448">
    <property type="entry name" value="REC"/>
    <property type="match status" value="1"/>
</dbReference>
<keyword evidence="5" id="KW-1185">Reference proteome</keyword>
<comment type="caution">
    <text evidence="4">The sequence shown here is derived from an EMBL/GenBank/DDBJ whole genome shotgun (WGS) entry which is preliminary data.</text>
</comment>
<name>A0A1T1HAC0_OCELI</name>
<dbReference type="Gene3D" id="3.40.50.2300">
    <property type="match status" value="1"/>
</dbReference>
<dbReference type="Proteomes" id="UP000190064">
    <property type="component" value="Unassembled WGS sequence"/>
</dbReference>
<dbReference type="InterPro" id="IPR029787">
    <property type="entry name" value="Nucleotide_cyclase"/>
</dbReference>
<dbReference type="InterPro" id="IPR035919">
    <property type="entry name" value="EAL_sf"/>
</dbReference>
<dbReference type="InterPro" id="IPR001633">
    <property type="entry name" value="EAL_dom"/>
</dbReference>
<dbReference type="CDD" id="cd01948">
    <property type="entry name" value="EAL"/>
    <property type="match status" value="1"/>
</dbReference>
<keyword evidence="1" id="KW-0597">Phosphoprotein</keyword>
<protein>
    <recommendedName>
        <fullName evidence="6">GGDEF domain-containing response regulator</fullName>
    </recommendedName>
</protein>
<feature type="domain" description="EAL" evidence="3">
    <location>
        <begin position="327"/>
        <end position="583"/>
    </location>
</feature>
<dbReference type="PANTHER" id="PTHR33121:SF70">
    <property type="entry name" value="SIGNALING PROTEIN YKOW"/>
    <property type="match status" value="1"/>
</dbReference>
<dbReference type="PANTHER" id="PTHR33121">
    <property type="entry name" value="CYCLIC DI-GMP PHOSPHODIESTERASE PDEF"/>
    <property type="match status" value="1"/>
</dbReference>
<evidence type="ECO:0000259" key="2">
    <source>
        <dbReference type="PROSITE" id="PS50110"/>
    </source>
</evidence>
<dbReference type="PROSITE" id="PS50110">
    <property type="entry name" value="RESPONSE_REGULATORY"/>
    <property type="match status" value="1"/>
</dbReference>
<evidence type="ECO:0000256" key="1">
    <source>
        <dbReference type="PROSITE-ProRule" id="PRU00169"/>
    </source>
</evidence>
<dbReference type="SMART" id="SM00267">
    <property type="entry name" value="GGDEF"/>
    <property type="match status" value="1"/>
</dbReference>
<dbReference type="InterPro" id="IPR050706">
    <property type="entry name" value="Cyclic-di-GMP_PDE-like"/>
</dbReference>
<dbReference type="RefSeq" id="WP_078320131.1">
    <property type="nucleotide sequence ID" value="NZ_FXTS01000006.1"/>
</dbReference>
<sequence>MDSQSSLNTDADILILDDNEVNVDLLASMLEDEGFEQIECMTDPRKLMPRVKQKCPDLIFLDIRIPHITGLELLEQLRDQLPDKQPAVIVLTANTDQDTRYQALELGARDFLTKPFDNKEVLRRLENILQEHIKLQQQMFRADELETLVQQRTSELRRMSVEDPLTGLPNRRGLLNLLHDRLQKDKPQLLYFFSVDGLEEMARLHGLEVAENLALALKNRAVANRQPGDILGLWSSTEWVLLRETKQAAELSCQQLADHVTPLLDTIREPIDYQEFRIRLNVRAGLSTSGAQRSAENLIRLAALAVPEKPNTWRDYTPELEAQLQQKVTLQEALNQAIERQELELYFQPKITLKSEQCLGAEALLRWSHPDLGRIPPDVFIPVAEKTGQIIEIGQWVLDQSCQKLKQWRDQQLVADNFVLAINVASQQLIQSDFAQKCLNTLQRYQLPPSSLEIEVTESGLMTDMVVALEQLCQLAAAGISIAIDDFGTGYSSLAYLKELPVSVLKIDRTFIKDMHVSDQDKKLVETVMQMSENFNFITVAEGVENEEQLEILRGFNCELIQGYYYSPPLTEKALLQYLHAIND</sequence>
<dbReference type="Pfam" id="PF00990">
    <property type="entry name" value="GGDEF"/>
    <property type="match status" value="1"/>
</dbReference>
<dbReference type="Gene3D" id="3.30.70.270">
    <property type="match status" value="1"/>
</dbReference>
<dbReference type="STRING" id="966.BTA35_0212385"/>
<dbReference type="InterPro" id="IPR000160">
    <property type="entry name" value="GGDEF_dom"/>
</dbReference>
<accession>A0A1T1HAC0</accession>
<dbReference type="GO" id="GO:0071111">
    <property type="term" value="F:cyclic-guanylate-specific phosphodiesterase activity"/>
    <property type="evidence" value="ECO:0007669"/>
    <property type="project" value="InterPro"/>
</dbReference>